<reference evidence="1 2" key="1">
    <citation type="submission" date="2023-10" db="EMBL/GenBank/DDBJ databases">
        <title>Development of a sustainable strategy for remediation of hydrocarbon-contaminated territories based on the waste exchange concept.</title>
        <authorList>
            <person name="Krivoruchko A."/>
        </authorList>
    </citation>
    <scope>NUCLEOTIDE SEQUENCE [LARGE SCALE GENOMIC DNA]</scope>
    <source>
        <strain evidence="1 2">IEGM 1203</strain>
    </source>
</reference>
<dbReference type="Gene3D" id="1.10.150.240">
    <property type="entry name" value="Putative phosphatase, domain 2"/>
    <property type="match status" value="1"/>
</dbReference>
<dbReference type="PANTHER" id="PTHR43434">
    <property type="entry name" value="PHOSPHOGLYCOLATE PHOSPHATASE"/>
    <property type="match status" value="1"/>
</dbReference>
<dbReference type="InterPro" id="IPR050155">
    <property type="entry name" value="HAD-like_hydrolase_sf"/>
</dbReference>
<dbReference type="Proteomes" id="UP001185927">
    <property type="component" value="Unassembled WGS sequence"/>
</dbReference>
<dbReference type="InterPro" id="IPR036412">
    <property type="entry name" value="HAD-like_sf"/>
</dbReference>
<dbReference type="InterPro" id="IPR023198">
    <property type="entry name" value="PGP-like_dom2"/>
</dbReference>
<dbReference type="Gene3D" id="3.40.50.1000">
    <property type="entry name" value="HAD superfamily/HAD-like"/>
    <property type="match status" value="1"/>
</dbReference>
<keyword evidence="2" id="KW-1185">Reference proteome</keyword>
<dbReference type="SUPFAM" id="SSF56784">
    <property type="entry name" value="HAD-like"/>
    <property type="match status" value="1"/>
</dbReference>
<evidence type="ECO:0000313" key="1">
    <source>
        <dbReference type="EMBL" id="MDV6270809.1"/>
    </source>
</evidence>
<dbReference type="EMBL" id="JAWLKB010000024">
    <property type="protein sequence ID" value="MDV6270809.1"/>
    <property type="molecule type" value="Genomic_DNA"/>
</dbReference>
<comment type="caution">
    <text evidence="1">The sequence shown here is derived from an EMBL/GenBank/DDBJ whole genome shotgun (WGS) entry which is preliminary data.</text>
</comment>
<dbReference type="RefSeq" id="WP_317545235.1">
    <property type="nucleotide sequence ID" value="NZ_JAWLKB010000024.1"/>
</dbReference>
<proteinExistence type="predicted"/>
<dbReference type="InterPro" id="IPR023214">
    <property type="entry name" value="HAD_sf"/>
</dbReference>
<evidence type="ECO:0000313" key="2">
    <source>
        <dbReference type="Proteomes" id="UP001185927"/>
    </source>
</evidence>
<name>A0ABU4C2T3_RHOGO</name>
<dbReference type="InterPro" id="IPR041492">
    <property type="entry name" value="HAD_2"/>
</dbReference>
<dbReference type="PANTHER" id="PTHR43434:SF1">
    <property type="entry name" value="PHOSPHOGLYCOLATE PHOSPHATASE"/>
    <property type="match status" value="1"/>
</dbReference>
<protein>
    <submittedName>
        <fullName evidence="1">HAD hydrolase-like protein</fullName>
    </submittedName>
</protein>
<organism evidence="1 2">
    <name type="scientific">Rhodococcus globerulus</name>
    <dbReference type="NCBI Taxonomy" id="33008"/>
    <lineage>
        <taxon>Bacteria</taxon>
        <taxon>Bacillati</taxon>
        <taxon>Actinomycetota</taxon>
        <taxon>Actinomycetes</taxon>
        <taxon>Mycobacteriales</taxon>
        <taxon>Nocardiaceae</taxon>
        <taxon>Rhodococcus</taxon>
    </lineage>
</organism>
<dbReference type="Pfam" id="PF13419">
    <property type="entry name" value="HAD_2"/>
    <property type="match status" value="1"/>
</dbReference>
<sequence>MTHDIRQFATIAVDWNGTIVDDVDRAFHATVTSLNGIGLIRLAPADLDQFRTAFTLPMEAFFAGLEVPDKLIDNCITRWNTAMMTIPATLAPGAQKLLRGARDAGVPVIVISGAHEDVIKRDSEKLGISTLIDHIYGGVHPKRNILRRYAMKGPIAYFGDTIYDVEEGIAAGATTIAVDFGYGKRESFTSVTPIVSNLSDVFLL</sequence>
<gene>
    <name evidence="1" type="ORF">R3Q16_29695</name>
</gene>
<dbReference type="CDD" id="cd01427">
    <property type="entry name" value="HAD_like"/>
    <property type="match status" value="1"/>
</dbReference>
<accession>A0ABU4C2T3</accession>